<dbReference type="RefSeq" id="WP_004787209.1">
    <property type="nucleotide sequence ID" value="NZ_RQGE01000004.1"/>
</dbReference>
<keyword evidence="13" id="KW-1185">Reference proteome</keyword>
<keyword evidence="5" id="KW-0501">Molybdenum cofactor biosynthesis</keyword>
<dbReference type="EC" id="2.8.1.12" evidence="3"/>
<protein>
    <recommendedName>
        <fullName evidence="4">Molybdopterin synthase catalytic subunit</fullName>
        <ecNumber evidence="3">2.8.1.12</ecNumber>
    </recommendedName>
    <alternativeName>
        <fullName evidence="9">MPT synthase subunit 2</fullName>
    </alternativeName>
    <alternativeName>
        <fullName evidence="7">Molybdenum cofactor biosynthesis protein E</fullName>
    </alternativeName>
    <alternativeName>
        <fullName evidence="8">Molybdopterin-converting factor large subunit</fullName>
    </alternativeName>
    <alternativeName>
        <fullName evidence="10">Molybdopterin-converting factor subunit 2</fullName>
    </alternativeName>
</protein>
<dbReference type="STRING" id="1193051.LEP1GSC017_1065"/>
<reference evidence="12 13" key="1">
    <citation type="submission" date="2019-03" db="EMBL/GenBank/DDBJ databases">
        <title>Genomic Encyclopedia of Archaeal and Bacterial Type Strains, Phase II (KMG-II): from individual species to whole genera.</title>
        <authorList>
            <person name="Goeker M."/>
        </authorList>
    </citation>
    <scope>NUCLEOTIDE SEQUENCE [LARGE SCALE GENOMIC DNA]</scope>
    <source>
        <strain evidence="12 13">DSM 21537</strain>
    </source>
</reference>
<dbReference type="InterPro" id="IPR036563">
    <property type="entry name" value="MoaE_sf"/>
</dbReference>
<evidence type="ECO:0000256" key="6">
    <source>
        <dbReference type="ARBA" id="ARBA00026066"/>
    </source>
</evidence>
<evidence type="ECO:0000256" key="7">
    <source>
        <dbReference type="ARBA" id="ARBA00029745"/>
    </source>
</evidence>
<sequence>MIFKHITEEKLLLPTEFPALPSMGGFVLFAGIVRNINDGKQVTHLEYEAYSEMANQMIANIISDACQKWELQHADCIHRLGKLNLGEVAVIVSTGSIHRDEAYKANRYIIDRVKHEVPIWKKEFYINGSSEWSKGCVDESHEH</sequence>
<evidence type="ECO:0000256" key="3">
    <source>
        <dbReference type="ARBA" id="ARBA00011950"/>
    </source>
</evidence>
<dbReference type="SUPFAM" id="SSF54690">
    <property type="entry name" value="Molybdopterin synthase subunit MoaE"/>
    <property type="match status" value="1"/>
</dbReference>
<evidence type="ECO:0000313" key="12">
    <source>
        <dbReference type="EMBL" id="TDY67219.1"/>
    </source>
</evidence>
<comment type="pathway">
    <text evidence="1">Cofactor biosynthesis; molybdopterin biosynthesis.</text>
</comment>
<proteinExistence type="inferred from homology"/>
<comment type="catalytic activity">
    <reaction evidence="11">
        <text>2 [molybdopterin-synthase sulfur-carrier protein]-C-terminal-Gly-aminoethanethioate + cyclic pyranopterin phosphate + H2O = molybdopterin + 2 [molybdopterin-synthase sulfur-carrier protein]-C-terminal Gly-Gly + 2 H(+)</text>
        <dbReference type="Rhea" id="RHEA:26333"/>
        <dbReference type="Rhea" id="RHEA-COMP:12202"/>
        <dbReference type="Rhea" id="RHEA-COMP:19907"/>
        <dbReference type="ChEBI" id="CHEBI:15377"/>
        <dbReference type="ChEBI" id="CHEBI:15378"/>
        <dbReference type="ChEBI" id="CHEBI:58698"/>
        <dbReference type="ChEBI" id="CHEBI:59648"/>
        <dbReference type="ChEBI" id="CHEBI:90778"/>
        <dbReference type="ChEBI" id="CHEBI:232372"/>
        <dbReference type="EC" id="2.8.1.12"/>
    </reaction>
</comment>
<evidence type="ECO:0000256" key="2">
    <source>
        <dbReference type="ARBA" id="ARBA00005426"/>
    </source>
</evidence>
<dbReference type="GO" id="GO:0006777">
    <property type="term" value="P:Mo-molybdopterin cofactor biosynthetic process"/>
    <property type="evidence" value="ECO:0007669"/>
    <property type="project" value="UniProtKB-KW"/>
</dbReference>
<dbReference type="EMBL" id="SORO01000004">
    <property type="protein sequence ID" value="TDY67219.1"/>
    <property type="molecule type" value="Genomic_DNA"/>
</dbReference>
<evidence type="ECO:0000256" key="11">
    <source>
        <dbReference type="ARBA" id="ARBA00049878"/>
    </source>
</evidence>
<accession>A0A4R8MPI2</accession>
<evidence type="ECO:0000313" key="13">
    <source>
        <dbReference type="Proteomes" id="UP000294684"/>
    </source>
</evidence>
<evidence type="ECO:0000256" key="9">
    <source>
        <dbReference type="ARBA" id="ARBA00030781"/>
    </source>
</evidence>
<dbReference type="OrthoDB" id="9803224at2"/>
<evidence type="ECO:0000256" key="8">
    <source>
        <dbReference type="ARBA" id="ARBA00030407"/>
    </source>
</evidence>
<evidence type="ECO:0000256" key="4">
    <source>
        <dbReference type="ARBA" id="ARBA00013858"/>
    </source>
</evidence>
<evidence type="ECO:0000256" key="5">
    <source>
        <dbReference type="ARBA" id="ARBA00023150"/>
    </source>
</evidence>
<dbReference type="GO" id="GO:0030366">
    <property type="term" value="F:molybdopterin synthase activity"/>
    <property type="evidence" value="ECO:0007669"/>
    <property type="project" value="UniProtKB-EC"/>
</dbReference>
<dbReference type="InterPro" id="IPR003448">
    <property type="entry name" value="Mopterin_biosynth_MoaE"/>
</dbReference>
<comment type="similarity">
    <text evidence="2">Belongs to the MoaE family.</text>
</comment>
<dbReference type="GeneID" id="79828900"/>
<gene>
    <name evidence="12" type="ORF">CLV96_3640</name>
</gene>
<dbReference type="PANTHER" id="PTHR23404">
    <property type="entry name" value="MOLYBDOPTERIN SYNTHASE RELATED"/>
    <property type="match status" value="1"/>
</dbReference>
<evidence type="ECO:0000256" key="10">
    <source>
        <dbReference type="ARBA" id="ARBA00032474"/>
    </source>
</evidence>
<comment type="subunit">
    <text evidence="6">Heterotetramer of 2 MoaD subunits and 2 MoaE subunits. Also stable as homodimer. The enzyme changes between these two forms during catalysis.</text>
</comment>
<dbReference type="Proteomes" id="UP000294684">
    <property type="component" value="Unassembled WGS sequence"/>
</dbReference>
<dbReference type="Gene3D" id="3.90.1170.40">
    <property type="entry name" value="Molybdopterin biosynthesis MoaE subunit"/>
    <property type="match status" value="1"/>
</dbReference>
<name>A0A4R8MPI2_LEPME</name>
<dbReference type="CDD" id="cd00756">
    <property type="entry name" value="MoaE"/>
    <property type="match status" value="1"/>
</dbReference>
<organism evidence="12 13">
    <name type="scientific">Leptospira meyeri</name>
    <dbReference type="NCBI Taxonomy" id="29508"/>
    <lineage>
        <taxon>Bacteria</taxon>
        <taxon>Pseudomonadati</taxon>
        <taxon>Spirochaetota</taxon>
        <taxon>Spirochaetia</taxon>
        <taxon>Leptospirales</taxon>
        <taxon>Leptospiraceae</taxon>
        <taxon>Leptospira</taxon>
    </lineage>
</organism>
<dbReference type="Pfam" id="PF02391">
    <property type="entry name" value="MoaE"/>
    <property type="match status" value="1"/>
</dbReference>
<comment type="caution">
    <text evidence="12">The sequence shown here is derived from an EMBL/GenBank/DDBJ whole genome shotgun (WGS) entry which is preliminary data.</text>
</comment>
<dbReference type="AlphaFoldDB" id="A0A4R8MPI2"/>
<evidence type="ECO:0000256" key="1">
    <source>
        <dbReference type="ARBA" id="ARBA00005046"/>
    </source>
</evidence>